<keyword evidence="7" id="KW-0238">DNA-binding</keyword>
<evidence type="ECO:0000256" key="3">
    <source>
        <dbReference type="ARBA" id="ARBA00022679"/>
    </source>
</evidence>
<gene>
    <name evidence="11" type="ORF">MENT_LOCUS56915</name>
</gene>
<dbReference type="InterPro" id="IPR006172">
    <property type="entry name" value="DNA-dir_DNA_pol_B"/>
</dbReference>
<evidence type="ECO:0000256" key="8">
    <source>
        <dbReference type="ARBA" id="ARBA00049244"/>
    </source>
</evidence>
<keyword evidence="4" id="KW-0548">Nucleotidyltransferase</keyword>
<dbReference type="InterPro" id="IPR036397">
    <property type="entry name" value="RNaseH_sf"/>
</dbReference>
<dbReference type="PRINTS" id="PR00106">
    <property type="entry name" value="DNAPOLB"/>
</dbReference>
<dbReference type="Gene3D" id="3.90.1600.10">
    <property type="entry name" value="Palm domain of DNA polymerase"/>
    <property type="match status" value="1"/>
</dbReference>
<evidence type="ECO:0000256" key="6">
    <source>
        <dbReference type="ARBA" id="ARBA00022932"/>
    </source>
</evidence>
<feature type="domain" description="DNA-directed DNA polymerase family B mitochondria/virus" evidence="10">
    <location>
        <begin position="924"/>
        <end position="1103"/>
    </location>
</feature>
<keyword evidence="6" id="KW-0239">DNA-directed DNA polymerase</keyword>
<evidence type="ECO:0000256" key="7">
    <source>
        <dbReference type="ARBA" id="ARBA00023125"/>
    </source>
</evidence>
<accession>A0A6V7XV58</accession>
<keyword evidence="5" id="KW-0235">DNA replication</keyword>
<dbReference type="PANTHER" id="PTHR33568">
    <property type="entry name" value="DNA POLYMERASE"/>
    <property type="match status" value="1"/>
</dbReference>
<comment type="similarity">
    <text evidence="1">Belongs to the DNA polymerase type-B family.</text>
</comment>
<comment type="catalytic activity">
    <reaction evidence="8">
        <text>DNA(n) + a 2'-deoxyribonucleoside 5'-triphosphate = DNA(n+1) + diphosphate</text>
        <dbReference type="Rhea" id="RHEA:22508"/>
        <dbReference type="Rhea" id="RHEA-COMP:17339"/>
        <dbReference type="Rhea" id="RHEA-COMP:17340"/>
        <dbReference type="ChEBI" id="CHEBI:33019"/>
        <dbReference type="ChEBI" id="CHEBI:61560"/>
        <dbReference type="ChEBI" id="CHEBI:173112"/>
        <dbReference type="EC" id="2.7.7.7"/>
    </reaction>
</comment>
<proteinExistence type="inferred from homology"/>
<evidence type="ECO:0000256" key="1">
    <source>
        <dbReference type="ARBA" id="ARBA00005755"/>
    </source>
</evidence>
<dbReference type="GO" id="GO:0003887">
    <property type="term" value="F:DNA-directed DNA polymerase activity"/>
    <property type="evidence" value="ECO:0007669"/>
    <property type="project" value="UniProtKB-KW"/>
</dbReference>
<protein>
    <recommendedName>
        <fullName evidence="2">DNA-directed DNA polymerase</fullName>
        <ecNumber evidence="2">2.7.7.7</ecNumber>
    </recommendedName>
</protein>
<dbReference type="InterPro" id="IPR004868">
    <property type="entry name" value="DNA-dir_DNA_pol_B_mt/vir"/>
</dbReference>
<feature type="region of interest" description="Disordered" evidence="9">
    <location>
        <begin position="1406"/>
        <end position="1431"/>
    </location>
</feature>
<name>A0A6V7XV58_MELEN</name>
<evidence type="ECO:0000256" key="2">
    <source>
        <dbReference type="ARBA" id="ARBA00012417"/>
    </source>
</evidence>
<dbReference type="GO" id="GO:0003677">
    <property type="term" value="F:DNA binding"/>
    <property type="evidence" value="ECO:0007669"/>
    <property type="project" value="UniProtKB-KW"/>
</dbReference>
<evidence type="ECO:0000256" key="9">
    <source>
        <dbReference type="SAM" id="MobiDB-lite"/>
    </source>
</evidence>
<organism evidence="11 12">
    <name type="scientific">Meloidogyne enterolobii</name>
    <name type="common">Root-knot nematode worm</name>
    <name type="synonym">Meloidogyne mayaguensis</name>
    <dbReference type="NCBI Taxonomy" id="390850"/>
    <lineage>
        <taxon>Eukaryota</taxon>
        <taxon>Metazoa</taxon>
        <taxon>Ecdysozoa</taxon>
        <taxon>Nematoda</taxon>
        <taxon>Chromadorea</taxon>
        <taxon>Rhabditida</taxon>
        <taxon>Tylenchina</taxon>
        <taxon>Tylenchomorpha</taxon>
        <taxon>Tylenchoidea</taxon>
        <taxon>Meloidogynidae</taxon>
        <taxon>Meloidogyninae</taxon>
        <taxon>Meloidogyne</taxon>
    </lineage>
</organism>
<dbReference type="SUPFAM" id="SSF56672">
    <property type="entry name" value="DNA/RNA polymerases"/>
    <property type="match status" value="1"/>
</dbReference>
<dbReference type="GO" id="GO:0006260">
    <property type="term" value="P:DNA replication"/>
    <property type="evidence" value="ECO:0007669"/>
    <property type="project" value="UniProtKB-KW"/>
</dbReference>
<dbReference type="InterPro" id="IPR043502">
    <property type="entry name" value="DNA/RNA_pol_sf"/>
</dbReference>
<dbReference type="OrthoDB" id="5876545at2759"/>
<dbReference type="Pfam" id="PF03175">
    <property type="entry name" value="DNA_pol_B_2"/>
    <property type="match status" value="2"/>
</dbReference>
<dbReference type="Proteomes" id="UP000580250">
    <property type="component" value="Unassembled WGS sequence"/>
</dbReference>
<dbReference type="GO" id="GO:0042575">
    <property type="term" value="C:DNA polymerase complex"/>
    <property type="evidence" value="ECO:0007669"/>
    <property type="project" value="UniProtKB-ARBA"/>
</dbReference>
<dbReference type="EC" id="2.7.7.7" evidence="2"/>
<evidence type="ECO:0000256" key="5">
    <source>
        <dbReference type="ARBA" id="ARBA00022705"/>
    </source>
</evidence>
<dbReference type="PANTHER" id="PTHR33568:SF3">
    <property type="entry name" value="DNA-DIRECTED DNA POLYMERASE"/>
    <property type="match status" value="1"/>
</dbReference>
<feature type="domain" description="DNA-directed DNA polymerase family B mitochondria/virus" evidence="10">
    <location>
        <begin position="574"/>
        <end position="768"/>
    </location>
</feature>
<reference evidence="11 12" key="1">
    <citation type="submission" date="2020-08" db="EMBL/GenBank/DDBJ databases">
        <authorList>
            <person name="Koutsovoulos G."/>
            <person name="Danchin GJ E."/>
        </authorList>
    </citation>
    <scope>NUCLEOTIDE SEQUENCE [LARGE SCALE GENOMIC DNA]</scope>
</reference>
<dbReference type="InterPro" id="IPR012337">
    <property type="entry name" value="RNaseH-like_sf"/>
</dbReference>
<dbReference type="InterPro" id="IPR023211">
    <property type="entry name" value="DNA_pol_palm_dom_sf"/>
</dbReference>
<dbReference type="GO" id="GO:0000166">
    <property type="term" value="F:nucleotide binding"/>
    <property type="evidence" value="ECO:0007669"/>
    <property type="project" value="InterPro"/>
</dbReference>
<evidence type="ECO:0000313" key="12">
    <source>
        <dbReference type="Proteomes" id="UP000580250"/>
    </source>
</evidence>
<dbReference type="SUPFAM" id="SSF53098">
    <property type="entry name" value="Ribonuclease H-like"/>
    <property type="match status" value="1"/>
</dbReference>
<comment type="caution">
    <text evidence="11">The sequence shown here is derived from an EMBL/GenBank/DDBJ whole genome shotgun (WGS) entry which is preliminary data.</text>
</comment>
<dbReference type="EMBL" id="CAJEWN010002349">
    <property type="protein sequence ID" value="CAD2203239.1"/>
    <property type="molecule type" value="Genomic_DNA"/>
</dbReference>
<evidence type="ECO:0000256" key="4">
    <source>
        <dbReference type="ARBA" id="ARBA00022695"/>
    </source>
</evidence>
<dbReference type="Gene3D" id="3.30.420.10">
    <property type="entry name" value="Ribonuclease H-like superfamily/Ribonuclease H"/>
    <property type="match status" value="1"/>
</dbReference>
<evidence type="ECO:0000313" key="11">
    <source>
        <dbReference type="EMBL" id="CAD2203239.1"/>
    </source>
</evidence>
<keyword evidence="3" id="KW-0808">Transferase</keyword>
<sequence>MNNNNYFTIERVTEFNSRSRNTFGQICHIRFNPLEDHQRPDLAMTVLISHLLDRVLAGRPAPLRVGLQVQPPNFQHAFTIPLRPLDQNNPAALAAAIERLNEISAAGIDLLSGTTVTKVVGVWPLNAQRTNNPDARSGSCDLELDHVLSSRCRSIVRVHNPTDRYCLARAVVIGLARIRMVDQGVANGAARFKEFCQQQQQHLFPAENLMRNAGLDFGLMAYSLEHVAILQRWLNQHFDGEGYVRIVVFQKEQQYRIVYKGDGRAARYNLCLLLENGHYHYIGRPEQLFSVQRFCIDCERSYTRWKHWSGCSVVCRFCMRSGANFPCQIEEKVACQNCGFIFPSRPCYDYHLINSAPEELIRSDRRTFASICQMRRICSICHHIIYEQQQHDCLQQQQQQNLICNKCHGPHSEDLPCYIQPLNVQEDSESDEENPQQQKKRQRPPIRFCFFDAETSQDENIQITCNINGYIHVPILIIAEVICENCIKAGITIEDAGQRAEGCFCGKPRGARWRNWCSPPFKNAEGDNTPFPDKISFNPRRLFFHSFDNENENPVEQFLDYLLHHGSQQMLTICIAHNGGKYDFHLVLEALHRRNEPPSRLCTTGLKIYSMKLAGNNKRKVLFKDSLNYFNCELDALTKIFSMPEEVATSKPFFPYLFVKRQNLHDRIRGLPPLHHYQPEYKNSVKRAALLEWHQQQLNDRNTNFQLREQLILYCANDVAILREGVLRFRQLIGQHTQKLDPFLEASTIAGLALITMRRCFLPENWLVHSPEGGYLRGRRASAESQRYIRLFEQQNPEAAGKVQHAQWAVGEAHVEDCGYRLDGLWQRSPPQRPLAIEYMGCYFHGCPRCFPRRDQRLAAGRTAEELYERTQQRLWELEHQHGFELHVIWGHEMMEKLKNNAKLRRLWNEIDCVRPLDPREDCLRGGRTEPFKLHHFCGADEEIIYIDIVSLYPYVMKSRPFPIGHPNVLSRETLLDPSNNNNRLPWTIPEHNIYKGLLLVRVEPPTCLPGNLPPLLPYRTFDGRLTFPLCAKCADDKQQRPCAHSSRERSWLTGYTHVELNAALEYGYKVVDIYEVWNYDHWDDTLFQSYVNTFVRLKQEASGWPDGCISQSERTEYLEEFERNEGIRLVPERIESNPGLRMIAKLLANSLWGKLAQRVCGTEVRYAKTPSEFHQLFEDPTTEMLDFDHVSEHLDRCVVQKKAEFAKAPNTNCIPVAAFVTSYARLHLYEYMKKVHQIGARLLYCDTDSLIYVGKVHGPCVPEGESLGKMKREIPSRRILEFVAGGPKNYGYRHVDSNTGMDERAELKIRSFPLSYATHQLLNFDSMKNIVLEQFDVDGIMDEALADDIFNRTGGNGNSICVQFPQIGRTRRSQLYTHMTTKQYRPYYEKGRIMPGMETLPFGFREIPNDLGHQRQRQPEQPYNAEPQTRQIDDSILNLEEVPGSSNWTNRDYLTRYHQ</sequence>
<evidence type="ECO:0000259" key="10">
    <source>
        <dbReference type="Pfam" id="PF03175"/>
    </source>
</evidence>
<dbReference type="Gene3D" id="3.40.960.10">
    <property type="entry name" value="VSR Endonuclease"/>
    <property type="match status" value="1"/>
</dbReference>